<dbReference type="Proteomes" id="UP000031184">
    <property type="component" value="Unassembled WGS sequence"/>
</dbReference>
<evidence type="ECO:0000256" key="6">
    <source>
        <dbReference type="ARBA" id="ARBA00022840"/>
    </source>
</evidence>
<evidence type="ECO:0000256" key="4">
    <source>
        <dbReference type="ARBA" id="ARBA00022475"/>
    </source>
</evidence>
<evidence type="ECO:0000256" key="5">
    <source>
        <dbReference type="ARBA" id="ARBA00022741"/>
    </source>
</evidence>
<dbReference type="InterPro" id="IPR027417">
    <property type="entry name" value="P-loop_NTPase"/>
</dbReference>
<dbReference type="PROSITE" id="PS50893">
    <property type="entry name" value="ABC_TRANSPORTER_2"/>
    <property type="match status" value="1"/>
</dbReference>
<proteinExistence type="inferred from homology"/>
<keyword evidence="4" id="KW-1003">Cell membrane</keyword>
<accession>A0A017H6K9</accession>
<evidence type="ECO:0000256" key="2">
    <source>
        <dbReference type="ARBA" id="ARBA00005417"/>
    </source>
</evidence>
<dbReference type="EMBL" id="AUZI01000023">
    <property type="protein sequence ID" value="KID48502.1"/>
    <property type="molecule type" value="Genomic_DNA"/>
</dbReference>
<organism evidence="8 9">
    <name type="scientific">Fusobacterium necrophorum subsp. funduliforme B35</name>
    <dbReference type="NCBI Taxonomy" id="1226633"/>
    <lineage>
        <taxon>Bacteria</taxon>
        <taxon>Fusobacteriati</taxon>
        <taxon>Fusobacteriota</taxon>
        <taxon>Fusobacteriia</taxon>
        <taxon>Fusobacteriales</taxon>
        <taxon>Fusobacteriaceae</taxon>
        <taxon>Fusobacterium</taxon>
    </lineage>
</organism>
<keyword evidence="3" id="KW-0813">Transport</keyword>
<dbReference type="GO" id="GO:0005886">
    <property type="term" value="C:plasma membrane"/>
    <property type="evidence" value="ECO:0007669"/>
    <property type="project" value="UniProtKB-SubCell"/>
</dbReference>
<dbReference type="OrthoDB" id="9806285at2"/>
<evidence type="ECO:0000256" key="1">
    <source>
        <dbReference type="ARBA" id="ARBA00004202"/>
    </source>
</evidence>
<keyword evidence="5" id="KW-0547">Nucleotide-binding</keyword>
<keyword evidence="7" id="KW-0472">Membrane</keyword>
<protein>
    <submittedName>
        <fullName evidence="8">Peptide ABC transporter ATP-binding protein</fullName>
    </submittedName>
</protein>
<dbReference type="InterPro" id="IPR003593">
    <property type="entry name" value="AAA+_ATPase"/>
</dbReference>
<dbReference type="FunFam" id="3.40.50.300:FF:000016">
    <property type="entry name" value="Oligopeptide ABC transporter ATP-binding component"/>
    <property type="match status" value="1"/>
</dbReference>
<dbReference type="SMART" id="SM00382">
    <property type="entry name" value="AAA"/>
    <property type="match status" value="1"/>
</dbReference>
<dbReference type="CDD" id="cd03257">
    <property type="entry name" value="ABC_NikE_OppD_transporters"/>
    <property type="match status" value="1"/>
</dbReference>
<dbReference type="RefSeq" id="WP_035901396.1">
    <property type="nucleotide sequence ID" value="NZ_AOJP01000002.1"/>
</dbReference>
<dbReference type="PANTHER" id="PTHR43297:SF2">
    <property type="entry name" value="DIPEPTIDE TRANSPORT ATP-BINDING PROTEIN DPPD"/>
    <property type="match status" value="1"/>
</dbReference>
<comment type="similarity">
    <text evidence="2">Belongs to the ABC transporter superfamily.</text>
</comment>
<dbReference type="InterPro" id="IPR017871">
    <property type="entry name" value="ABC_transporter-like_CS"/>
</dbReference>
<dbReference type="GO" id="GO:0016887">
    <property type="term" value="F:ATP hydrolysis activity"/>
    <property type="evidence" value="ECO:0007669"/>
    <property type="project" value="InterPro"/>
</dbReference>
<reference evidence="8 9" key="1">
    <citation type="submission" date="2013-08" db="EMBL/GenBank/DDBJ databases">
        <title>An opportunistic ruminal bacterium that causes liver abscesses in cattle.</title>
        <authorList>
            <person name="Benahmed F.H."/>
            <person name="Rasmussen M."/>
            <person name="Harbottle H."/>
            <person name="Soppet D."/>
            <person name="Nagaraja T.G."/>
            <person name="Davidson M."/>
        </authorList>
    </citation>
    <scope>NUCLEOTIDE SEQUENCE [LARGE SCALE GENOMIC DNA]</scope>
    <source>
        <strain evidence="8 9">B35</strain>
    </source>
</reference>
<evidence type="ECO:0000256" key="3">
    <source>
        <dbReference type="ARBA" id="ARBA00022448"/>
    </source>
</evidence>
<dbReference type="PATRIC" id="fig|1226633.4.peg.1928"/>
<comment type="caution">
    <text evidence="8">The sequence shown here is derived from an EMBL/GenBank/DDBJ whole genome shotgun (WGS) entry which is preliminary data.</text>
</comment>
<name>A0A017H6K9_9FUSO</name>
<dbReference type="PROSITE" id="PS00211">
    <property type="entry name" value="ABC_TRANSPORTER_1"/>
    <property type="match status" value="1"/>
</dbReference>
<dbReference type="Pfam" id="PF00005">
    <property type="entry name" value="ABC_tran"/>
    <property type="match status" value="1"/>
</dbReference>
<dbReference type="SUPFAM" id="SSF52540">
    <property type="entry name" value="P-loop containing nucleoside triphosphate hydrolases"/>
    <property type="match status" value="1"/>
</dbReference>
<dbReference type="PANTHER" id="PTHR43297">
    <property type="entry name" value="OLIGOPEPTIDE TRANSPORT ATP-BINDING PROTEIN APPD"/>
    <property type="match status" value="1"/>
</dbReference>
<evidence type="ECO:0000313" key="8">
    <source>
        <dbReference type="EMBL" id="KID48502.1"/>
    </source>
</evidence>
<evidence type="ECO:0000256" key="7">
    <source>
        <dbReference type="ARBA" id="ARBA00023136"/>
    </source>
</evidence>
<evidence type="ECO:0000313" key="9">
    <source>
        <dbReference type="Proteomes" id="UP000031184"/>
    </source>
</evidence>
<keyword evidence="6 8" id="KW-0067">ATP-binding</keyword>
<dbReference type="InterPro" id="IPR050388">
    <property type="entry name" value="ABC_Ni/Peptide_Import"/>
</dbReference>
<gene>
    <name evidence="8" type="ORF">C095_09510</name>
</gene>
<comment type="subcellular location">
    <subcellularLocation>
        <location evidence="1">Cell membrane</location>
        <topology evidence="1">Peripheral membrane protein</topology>
    </subcellularLocation>
</comment>
<dbReference type="InterPro" id="IPR003439">
    <property type="entry name" value="ABC_transporter-like_ATP-bd"/>
</dbReference>
<dbReference type="AlphaFoldDB" id="A0A017H6K9"/>
<sequence>MLEIKNLAIQYADKKPVVENFSLSIKAGDIVSIVGESGSGKSTVLRAILGLLSNQGKVIAGDILYEGISLLKKSLKDWLQLRGTEITMISQDCGGTLNPIRKIGSQYVEYIQAHSHLSKKEAEEKALWMLKKVKLHEPKNVMESYPHQLSGGMKQRVGIAMALTFQPKLILADEPTSALDVTTQAHIIRELLELRKESNTTFLLVTHNIGVAAYMSDQIIVMQNGKIVDQGTREDVIEHPQSDYTKKLLAAVPEMDGDRFV</sequence>
<dbReference type="Gene3D" id="3.40.50.300">
    <property type="entry name" value="P-loop containing nucleotide triphosphate hydrolases"/>
    <property type="match status" value="1"/>
</dbReference>
<dbReference type="GO" id="GO:0005524">
    <property type="term" value="F:ATP binding"/>
    <property type="evidence" value="ECO:0007669"/>
    <property type="project" value="UniProtKB-KW"/>
</dbReference>